<evidence type="ECO:0000313" key="5">
    <source>
        <dbReference type="Proteomes" id="UP000321491"/>
    </source>
</evidence>
<keyword evidence="5" id="KW-1185">Reference proteome</keyword>
<dbReference type="Pfam" id="PF00498">
    <property type="entry name" value="FHA"/>
    <property type="match status" value="1"/>
</dbReference>
<dbReference type="Proteomes" id="UP000321491">
    <property type="component" value="Unassembled WGS sequence"/>
</dbReference>
<dbReference type="OrthoDB" id="9783862at2"/>
<protein>
    <recommendedName>
        <fullName evidence="3">FHA domain-containing protein</fullName>
    </recommendedName>
</protein>
<feature type="transmembrane region" description="Helical" evidence="2">
    <location>
        <begin position="260"/>
        <end position="279"/>
    </location>
</feature>
<gene>
    <name evidence="4" type="ORF">CQU01_27490</name>
</gene>
<dbReference type="RefSeq" id="WP_146938843.1">
    <property type="nucleotide sequence ID" value="NZ_BJXW01000048.1"/>
</dbReference>
<feature type="domain" description="FHA" evidence="3">
    <location>
        <begin position="527"/>
        <end position="578"/>
    </location>
</feature>
<keyword evidence="2" id="KW-0472">Membrane</keyword>
<dbReference type="InterPro" id="IPR000253">
    <property type="entry name" value="FHA_dom"/>
</dbReference>
<dbReference type="SUPFAM" id="SSF49879">
    <property type="entry name" value="SMAD/FHA domain"/>
    <property type="match status" value="1"/>
</dbReference>
<feature type="compositionally biased region" description="Low complexity" evidence="1">
    <location>
        <begin position="322"/>
        <end position="337"/>
    </location>
</feature>
<dbReference type="InterPro" id="IPR045962">
    <property type="entry name" value="DUF6382"/>
</dbReference>
<dbReference type="Pfam" id="PF19909">
    <property type="entry name" value="DUF6382"/>
    <property type="match status" value="1"/>
</dbReference>
<evidence type="ECO:0000259" key="3">
    <source>
        <dbReference type="PROSITE" id="PS50006"/>
    </source>
</evidence>
<accession>A0A511V362</accession>
<dbReference type="PANTHER" id="PTHR23308">
    <property type="entry name" value="NUCLEAR INHIBITOR OF PROTEIN PHOSPHATASE-1"/>
    <property type="match status" value="1"/>
</dbReference>
<keyword evidence="2" id="KW-0812">Transmembrane</keyword>
<name>A0A511V362_9BACI</name>
<evidence type="ECO:0000256" key="2">
    <source>
        <dbReference type="SAM" id="Phobius"/>
    </source>
</evidence>
<feature type="region of interest" description="Disordered" evidence="1">
    <location>
        <begin position="227"/>
        <end position="251"/>
    </location>
</feature>
<dbReference type="CDD" id="cd00060">
    <property type="entry name" value="FHA"/>
    <property type="match status" value="1"/>
</dbReference>
<dbReference type="Gene3D" id="2.60.200.20">
    <property type="match status" value="1"/>
</dbReference>
<feature type="transmembrane region" description="Helical" evidence="2">
    <location>
        <begin position="285"/>
        <end position="304"/>
    </location>
</feature>
<dbReference type="EMBL" id="BJXW01000048">
    <property type="protein sequence ID" value="GEN32511.1"/>
    <property type="molecule type" value="Genomic_DNA"/>
</dbReference>
<dbReference type="AlphaFoldDB" id="A0A511V362"/>
<dbReference type="SMART" id="SM00240">
    <property type="entry name" value="FHA"/>
    <property type="match status" value="1"/>
</dbReference>
<evidence type="ECO:0000313" key="4">
    <source>
        <dbReference type="EMBL" id="GEN32511.1"/>
    </source>
</evidence>
<sequence length="607" mass="69662">MRTVYNLGYNISQQNGQSIIFLEKDNQPLQTEDIQVVQLKMIQSNRIPHFLPLTVENMDMTTKLHYDIHAKQQLLTFIRNTNITINDFYQLFLNIIKTLENSGPYMLNQENFTLDPHFIYVGEHASDVYLTYFPIKELKREKNINEEIKNLFMTVSREIKGLQENDFQIISNYMRNVSFNITGFKELLLDLMSRQSNMNQVNQMSQVHLGGNLNVNQPTVATNNQKEMQINQPIPKPQKKSKKVNKSKGKLPPLSSRAKVYLFAGALLAIAIIWKLYTMNPTEEMLMISAGASLFVLICVFILLKVWRPGVKRIETEPKELNQQNQQAPQAKQQPVQGTPKESRKQLEWNTMAQVNKQHQHVTAQPIQHEPLPPQQHHDFQQHDHQVVPDTIPSQHQERQQPVHPIGQESIQQNQLQHVSESLSQNPSKTINQHATPIQTQREIVQPLPSEETSIAQKEEIAQTVSQAQVPTTIAATHTDTALLDDESDDTVLLDESFYGEEEIRPILIRETEDGTVSEIIVDSDQFMIGRNSDLANYLEDTIGVSRKHAEIVKIDEDTYGIKDLDSKNGTRVNGKALVPFKVYELNDGDKFRIGKVDYTFKWETNE</sequence>
<feature type="compositionally biased region" description="Basic residues" evidence="1">
    <location>
        <begin position="237"/>
        <end position="249"/>
    </location>
</feature>
<evidence type="ECO:0000256" key="1">
    <source>
        <dbReference type="SAM" id="MobiDB-lite"/>
    </source>
</evidence>
<proteinExistence type="predicted"/>
<reference evidence="4 5" key="1">
    <citation type="submission" date="2019-07" db="EMBL/GenBank/DDBJ databases">
        <title>Whole genome shotgun sequence of Cerasibacillus quisquiliarum NBRC 102429.</title>
        <authorList>
            <person name="Hosoyama A."/>
            <person name="Uohara A."/>
            <person name="Ohji S."/>
            <person name="Ichikawa N."/>
        </authorList>
    </citation>
    <scope>NUCLEOTIDE SEQUENCE [LARGE SCALE GENOMIC DNA]</scope>
    <source>
        <strain evidence="4 5">NBRC 102429</strain>
    </source>
</reference>
<feature type="region of interest" description="Disordered" evidence="1">
    <location>
        <begin position="319"/>
        <end position="345"/>
    </location>
</feature>
<keyword evidence="2" id="KW-1133">Transmembrane helix</keyword>
<comment type="caution">
    <text evidence="4">The sequence shown here is derived from an EMBL/GenBank/DDBJ whole genome shotgun (WGS) entry which is preliminary data.</text>
</comment>
<dbReference type="InterPro" id="IPR008984">
    <property type="entry name" value="SMAD_FHA_dom_sf"/>
</dbReference>
<organism evidence="4 5">
    <name type="scientific">Cerasibacillus quisquiliarum</name>
    <dbReference type="NCBI Taxonomy" id="227865"/>
    <lineage>
        <taxon>Bacteria</taxon>
        <taxon>Bacillati</taxon>
        <taxon>Bacillota</taxon>
        <taxon>Bacilli</taxon>
        <taxon>Bacillales</taxon>
        <taxon>Bacillaceae</taxon>
        <taxon>Cerasibacillus</taxon>
    </lineage>
</organism>
<dbReference type="InterPro" id="IPR050923">
    <property type="entry name" value="Cell_Proc_Reg/RNA_Proc"/>
</dbReference>
<feature type="region of interest" description="Disordered" evidence="1">
    <location>
        <begin position="410"/>
        <end position="430"/>
    </location>
</feature>
<dbReference type="PROSITE" id="PS50006">
    <property type="entry name" value="FHA_DOMAIN"/>
    <property type="match status" value="1"/>
</dbReference>